<gene>
    <name evidence="2" type="ORF">CLPU_1c03440</name>
</gene>
<keyword evidence="1" id="KW-1133">Transmembrane helix</keyword>
<dbReference type="EMBL" id="LGSS01000001">
    <property type="protein sequence ID" value="KNF10179.1"/>
    <property type="molecule type" value="Genomic_DNA"/>
</dbReference>
<organism evidence="2 3">
    <name type="scientific">Gottschalkia purinilytica</name>
    <name type="common">Clostridium purinilyticum</name>
    <dbReference type="NCBI Taxonomy" id="1503"/>
    <lineage>
        <taxon>Bacteria</taxon>
        <taxon>Bacillati</taxon>
        <taxon>Bacillota</taxon>
        <taxon>Tissierellia</taxon>
        <taxon>Tissierellales</taxon>
        <taxon>Gottschalkiaceae</taxon>
        <taxon>Gottschalkia</taxon>
    </lineage>
</organism>
<dbReference type="AlphaFoldDB" id="A0A0L0WFD5"/>
<proteinExistence type="predicted"/>
<evidence type="ECO:0000313" key="2">
    <source>
        <dbReference type="EMBL" id="KNF10179.1"/>
    </source>
</evidence>
<keyword evidence="1" id="KW-0812">Transmembrane</keyword>
<keyword evidence="1" id="KW-0472">Membrane</keyword>
<feature type="transmembrane region" description="Helical" evidence="1">
    <location>
        <begin position="39"/>
        <end position="58"/>
    </location>
</feature>
<protein>
    <submittedName>
        <fullName evidence="2">Uncharacterized protein</fullName>
    </submittedName>
</protein>
<feature type="transmembrane region" description="Helical" evidence="1">
    <location>
        <begin position="107"/>
        <end position="128"/>
    </location>
</feature>
<evidence type="ECO:0000313" key="3">
    <source>
        <dbReference type="Proteomes" id="UP000037267"/>
    </source>
</evidence>
<comment type="caution">
    <text evidence="2">The sequence shown here is derived from an EMBL/GenBank/DDBJ whole genome shotgun (WGS) entry which is preliminary data.</text>
</comment>
<reference evidence="3" key="1">
    <citation type="submission" date="2015-07" db="EMBL/GenBank/DDBJ databases">
        <title>Draft genome sequence of the purine-degrading Gottschalkia purinilyticum DSM 1384 (formerly Clostridium purinilyticum).</title>
        <authorList>
            <person name="Poehlein A."/>
            <person name="Schiel-Bengelsdorf B."/>
            <person name="Bengelsdorf F.R."/>
            <person name="Daniel R."/>
            <person name="Duerre P."/>
        </authorList>
    </citation>
    <scope>NUCLEOTIDE SEQUENCE [LARGE SCALE GENOMIC DNA]</scope>
    <source>
        <strain evidence="3">DSM 1384</strain>
    </source>
</reference>
<feature type="transmembrane region" description="Helical" evidence="1">
    <location>
        <begin position="14"/>
        <end position="33"/>
    </location>
</feature>
<name>A0A0L0WFD5_GOTPU</name>
<feature type="transmembrane region" description="Helical" evidence="1">
    <location>
        <begin position="70"/>
        <end position="95"/>
    </location>
</feature>
<dbReference type="Proteomes" id="UP000037267">
    <property type="component" value="Unassembled WGS sequence"/>
</dbReference>
<keyword evidence="3" id="KW-1185">Reference proteome</keyword>
<sequence>MYIFKGQIDRGRKIFNIGIFLLVICFLGSIIDLGLTKGINIRFISSAILNIIIILSIFKYFKGSIIAFKIIYFFVSGLAVFLFPAIAILLSSLLLKILNIVLDITNILGGALFIIIPLIIMFIGFFIFSKAEIYDSILAYSNYYKNKNR</sequence>
<accession>A0A0L0WFD5</accession>
<evidence type="ECO:0000256" key="1">
    <source>
        <dbReference type="SAM" id="Phobius"/>
    </source>
</evidence>